<dbReference type="KEGG" id="apo:Arcpr_0829"/>
<dbReference type="GeneID" id="8739491"/>
<proteinExistence type="predicted"/>
<organism evidence="1 2">
    <name type="scientific">Archaeoglobus profundus (strain DSM 5631 / JCM 9629 / NBRC 100127 / Av18)</name>
    <dbReference type="NCBI Taxonomy" id="572546"/>
    <lineage>
        <taxon>Archaea</taxon>
        <taxon>Methanobacteriati</taxon>
        <taxon>Methanobacteriota</taxon>
        <taxon>Archaeoglobi</taxon>
        <taxon>Archaeoglobales</taxon>
        <taxon>Archaeoglobaceae</taxon>
        <taxon>Archaeoglobus</taxon>
    </lineage>
</organism>
<dbReference type="eggNOG" id="arCOG12209">
    <property type="taxonomic scope" value="Archaea"/>
</dbReference>
<dbReference type="Proteomes" id="UP000001901">
    <property type="component" value="Chromosome"/>
</dbReference>
<dbReference type="PaxDb" id="572546-Arcpr_0829"/>
<dbReference type="STRING" id="572546.Arcpr_0829"/>
<evidence type="ECO:0000313" key="2">
    <source>
        <dbReference type="Proteomes" id="UP000001901"/>
    </source>
</evidence>
<sequence>MAKTKKKEEIVVKSFKVTMDKEMYEKYEFIKEYLGIRADAEVIRVLINKFYKDIIKNEKVEEDVLVF</sequence>
<evidence type="ECO:0000313" key="1">
    <source>
        <dbReference type="EMBL" id="ADB57892.1"/>
    </source>
</evidence>
<accession>D2RHW7</accession>
<dbReference type="RefSeq" id="WP_012940228.1">
    <property type="nucleotide sequence ID" value="NC_013741.1"/>
</dbReference>
<reference evidence="1 2" key="1">
    <citation type="journal article" date="2010" name="Stand. Genomic Sci.">
        <title>Complete genome sequence of Archaeoglobus profundus type strain (AV18).</title>
        <authorList>
            <person name="von Jan M."/>
            <person name="Lapidus A."/>
            <person name="Del Rio T.G."/>
            <person name="Copeland A."/>
            <person name="Tice H."/>
            <person name="Cheng J.F."/>
            <person name="Lucas S."/>
            <person name="Chen F."/>
            <person name="Nolan M."/>
            <person name="Goodwin L."/>
            <person name="Han C."/>
            <person name="Pitluck S."/>
            <person name="Liolios K."/>
            <person name="Ivanova N."/>
            <person name="Mavromatis K."/>
            <person name="Ovchinnikova G."/>
            <person name="Chertkov O."/>
            <person name="Pati A."/>
            <person name="Chen A."/>
            <person name="Palaniappan K."/>
            <person name="Land M."/>
            <person name="Hauser L."/>
            <person name="Chang Y.J."/>
            <person name="Jeffries C.D."/>
            <person name="Saunders E."/>
            <person name="Brettin T."/>
            <person name="Detter J.C."/>
            <person name="Chain P."/>
            <person name="Eichinger K."/>
            <person name="Huber H."/>
            <person name="Spring S."/>
            <person name="Rohde M."/>
            <person name="Goker M."/>
            <person name="Wirth R."/>
            <person name="Woyke T."/>
            <person name="Bristow J."/>
            <person name="Eisen J.A."/>
            <person name="Markowitz V."/>
            <person name="Hugenholtz P."/>
            <person name="Kyrpides N.C."/>
            <person name="Klenk H.P."/>
        </authorList>
    </citation>
    <scope>NUCLEOTIDE SEQUENCE [LARGE SCALE GENOMIC DNA]</scope>
    <source>
        <strain evidence="2">DSM 5631 / JCM 9629 / NBRC 100127 / Av18</strain>
    </source>
</reference>
<gene>
    <name evidence="1" type="ordered locus">Arcpr_0829</name>
</gene>
<keyword evidence="2" id="KW-1185">Reference proteome</keyword>
<name>D2RHW7_ARCPA</name>
<dbReference type="HOGENOM" id="CLU_2802000_0_0_2"/>
<dbReference type="EMBL" id="CP001857">
    <property type="protein sequence ID" value="ADB57892.1"/>
    <property type="molecule type" value="Genomic_DNA"/>
</dbReference>
<protein>
    <submittedName>
        <fullName evidence="1">Uncharacterized protein</fullName>
    </submittedName>
</protein>
<dbReference type="AlphaFoldDB" id="D2RHW7"/>